<evidence type="ECO:0000256" key="1">
    <source>
        <dbReference type="SAM" id="MobiDB-lite"/>
    </source>
</evidence>
<evidence type="ECO:0000313" key="2">
    <source>
        <dbReference type="EMBL" id="KAK3795968.1"/>
    </source>
</evidence>
<comment type="caution">
    <text evidence="2">The sequence shown here is derived from an EMBL/GenBank/DDBJ whole genome shotgun (WGS) entry which is preliminary data.</text>
</comment>
<accession>A0AAE1AXM1</accession>
<reference evidence="2" key="1">
    <citation type="journal article" date="2023" name="G3 (Bethesda)">
        <title>A reference genome for the long-term kleptoplast-retaining sea slug Elysia crispata morphotype clarki.</title>
        <authorList>
            <person name="Eastman K.E."/>
            <person name="Pendleton A.L."/>
            <person name="Shaikh M.A."/>
            <person name="Suttiyut T."/>
            <person name="Ogas R."/>
            <person name="Tomko P."/>
            <person name="Gavelis G."/>
            <person name="Widhalm J.R."/>
            <person name="Wisecaver J.H."/>
        </authorList>
    </citation>
    <scope>NUCLEOTIDE SEQUENCE</scope>
    <source>
        <strain evidence="2">ECLA1</strain>
    </source>
</reference>
<evidence type="ECO:0000313" key="3">
    <source>
        <dbReference type="Proteomes" id="UP001283361"/>
    </source>
</evidence>
<gene>
    <name evidence="2" type="ORF">RRG08_042962</name>
</gene>
<protein>
    <submittedName>
        <fullName evidence="2">Uncharacterized protein</fullName>
    </submittedName>
</protein>
<dbReference type="Proteomes" id="UP001283361">
    <property type="component" value="Unassembled WGS sequence"/>
</dbReference>
<feature type="compositionally biased region" description="Basic and acidic residues" evidence="1">
    <location>
        <begin position="90"/>
        <end position="109"/>
    </location>
</feature>
<sequence length="153" mass="17187">MQNMSRHLDLSQDLDRFPTAEITLDRVSTLNPVICPDLTSLSNAFCSTSNIPITYGHLASPNRIGSFRSPLHFLSPDQFTACVTRATASPREDERLQPRSAARVDEDPRSGQINLESKQISGERILVTPGQLTTESWTRGQDRRYGLFCPRRL</sequence>
<proteinExistence type="predicted"/>
<name>A0AAE1AXM1_9GAST</name>
<keyword evidence="3" id="KW-1185">Reference proteome</keyword>
<feature type="region of interest" description="Disordered" evidence="1">
    <location>
        <begin position="87"/>
        <end position="110"/>
    </location>
</feature>
<dbReference type="AlphaFoldDB" id="A0AAE1AXM1"/>
<dbReference type="EMBL" id="JAWDGP010000957">
    <property type="protein sequence ID" value="KAK3795968.1"/>
    <property type="molecule type" value="Genomic_DNA"/>
</dbReference>
<organism evidence="2 3">
    <name type="scientific">Elysia crispata</name>
    <name type="common">lettuce slug</name>
    <dbReference type="NCBI Taxonomy" id="231223"/>
    <lineage>
        <taxon>Eukaryota</taxon>
        <taxon>Metazoa</taxon>
        <taxon>Spiralia</taxon>
        <taxon>Lophotrochozoa</taxon>
        <taxon>Mollusca</taxon>
        <taxon>Gastropoda</taxon>
        <taxon>Heterobranchia</taxon>
        <taxon>Euthyneura</taxon>
        <taxon>Panpulmonata</taxon>
        <taxon>Sacoglossa</taxon>
        <taxon>Placobranchoidea</taxon>
        <taxon>Plakobranchidae</taxon>
        <taxon>Elysia</taxon>
    </lineage>
</organism>